<dbReference type="Proteomes" id="UP001177670">
    <property type="component" value="Unassembled WGS sequence"/>
</dbReference>
<keyword evidence="2" id="KW-1185">Reference proteome</keyword>
<dbReference type="AlphaFoldDB" id="A0AA40KWA5"/>
<protein>
    <submittedName>
        <fullName evidence="1">Uncharacterized protein</fullName>
    </submittedName>
</protein>
<evidence type="ECO:0000313" key="2">
    <source>
        <dbReference type="Proteomes" id="UP001177670"/>
    </source>
</evidence>
<name>A0AA40KWA5_9HYME</name>
<gene>
    <name evidence="1" type="ORF">K0M31_007965</name>
</gene>
<sequence length="106" mass="11872">MATAKHYSLEDASRCSAYLQIKRSACYFRRQNTFLRATFLTRMNYVCCVSFTNTGCLLFHGEISANIQLATTTDCFFITESDFSGDNPENRASSGATLMQRKLAIG</sequence>
<reference evidence="1" key="1">
    <citation type="submission" date="2021-10" db="EMBL/GenBank/DDBJ databases">
        <title>Melipona bicolor Genome sequencing and assembly.</title>
        <authorList>
            <person name="Araujo N.S."/>
            <person name="Arias M.C."/>
        </authorList>
    </citation>
    <scope>NUCLEOTIDE SEQUENCE</scope>
    <source>
        <strain evidence="1">USP_2M_L1-L4_2017</strain>
        <tissue evidence="1">Whole body</tissue>
    </source>
</reference>
<organism evidence="1 2">
    <name type="scientific">Melipona bicolor</name>
    <dbReference type="NCBI Taxonomy" id="60889"/>
    <lineage>
        <taxon>Eukaryota</taxon>
        <taxon>Metazoa</taxon>
        <taxon>Ecdysozoa</taxon>
        <taxon>Arthropoda</taxon>
        <taxon>Hexapoda</taxon>
        <taxon>Insecta</taxon>
        <taxon>Pterygota</taxon>
        <taxon>Neoptera</taxon>
        <taxon>Endopterygota</taxon>
        <taxon>Hymenoptera</taxon>
        <taxon>Apocrita</taxon>
        <taxon>Aculeata</taxon>
        <taxon>Apoidea</taxon>
        <taxon>Anthophila</taxon>
        <taxon>Apidae</taxon>
        <taxon>Melipona</taxon>
    </lineage>
</organism>
<evidence type="ECO:0000313" key="1">
    <source>
        <dbReference type="EMBL" id="KAK1135194.1"/>
    </source>
</evidence>
<proteinExistence type="predicted"/>
<comment type="caution">
    <text evidence="1">The sequence shown here is derived from an EMBL/GenBank/DDBJ whole genome shotgun (WGS) entry which is preliminary data.</text>
</comment>
<dbReference type="EMBL" id="JAHYIQ010000002">
    <property type="protein sequence ID" value="KAK1135194.1"/>
    <property type="molecule type" value="Genomic_DNA"/>
</dbReference>
<accession>A0AA40KWA5</accession>